<feature type="region of interest" description="Disordered" evidence="1">
    <location>
        <begin position="1"/>
        <end position="126"/>
    </location>
</feature>
<feature type="non-terminal residue" evidence="2">
    <location>
        <position position="126"/>
    </location>
</feature>
<dbReference type="Proteomes" id="UP001529510">
    <property type="component" value="Unassembled WGS sequence"/>
</dbReference>
<dbReference type="AlphaFoldDB" id="A0ABD0MXG0"/>
<sequence length="126" mass="13144">RRARGRPPPPQPKGEGWPEERASPKADPHGGARPVPESEAPPSRGQQRVGPTGSRGGGPPVPGPTGRRGGRPLEGGLFLGGRRPGEGADPHHPAYERSSRGDPEAPDRWESDPQTGVAPGGTRGRK</sequence>
<keyword evidence="3" id="KW-1185">Reference proteome</keyword>
<protein>
    <submittedName>
        <fullName evidence="2">Uncharacterized protein</fullName>
    </submittedName>
</protein>
<evidence type="ECO:0000256" key="1">
    <source>
        <dbReference type="SAM" id="MobiDB-lite"/>
    </source>
</evidence>
<feature type="non-terminal residue" evidence="2">
    <location>
        <position position="1"/>
    </location>
</feature>
<evidence type="ECO:0000313" key="3">
    <source>
        <dbReference type="Proteomes" id="UP001529510"/>
    </source>
</evidence>
<organism evidence="2 3">
    <name type="scientific">Cirrhinus mrigala</name>
    <name type="common">Mrigala</name>
    <dbReference type="NCBI Taxonomy" id="683832"/>
    <lineage>
        <taxon>Eukaryota</taxon>
        <taxon>Metazoa</taxon>
        <taxon>Chordata</taxon>
        <taxon>Craniata</taxon>
        <taxon>Vertebrata</taxon>
        <taxon>Euteleostomi</taxon>
        <taxon>Actinopterygii</taxon>
        <taxon>Neopterygii</taxon>
        <taxon>Teleostei</taxon>
        <taxon>Ostariophysi</taxon>
        <taxon>Cypriniformes</taxon>
        <taxon>Cyprinidae</taxon>
        <taxon>Labeoninae</taxon>
        <taxon>Labeonini</taxon>
        <taxon>Cirrhinus</taxon>
    </lineage>
</organism>
<name>A0ABD0MXG0_CIRMR</name>
<proteinExistence type="predicted"/>
<accession>A0ABD0MXG0</accession>
<gene>
    <name evidence="2" type="ORF">M9458_050844</name>
</gene>
<feature type="compositionally biased region" description="Basic and acidic residues" evidence="1">
    <location>
        <begin position="16"/>
        <end position="30"/>
    </location>
</feature>
<feature type="compositionally biased region" description="Basic and acidic residues" evidence="1">
    <location>
        <begin position="83"/>
        <end position="111"/>
    </location>
</feature>
<reference evidence="2 3" key="1">
    <citation type="submission" date="2024-05" db="EMBL/GenBank/DDBJ databases">
        <title>Genome sequencing and assembly of Indian major carp, Cirrhinus mrigala (Hamilton, 1822).</title>
        <authorList>
            <person name="Mohindra V."/>
            <person name="Chowdhury L.M."/>
            <person name="Lal K."/>
            <person name="Jena J.K."/>
        </authorList>
    </citation>
    <scope>NUCLEOTIDE SEQUENCE [LARGE SCALE GENOMIC DNA]</scope>
    <source>
        <strain evidence="2">CM1030</strain>
        <tissue evidence="2">Blood</tissue>
    </source>
</reference>
<feature type="compositionally biased region" description="Pro residues" evidence="1">
    <location>
        <begin position="1"/>
        <end position="12"/>
    </location>
</feature>
<evidence type="ECO:0000313" key="2">
    <source>
        <dbReference type="EMBL" id="KAL0153862.1"/>
    </source>
</evidence>
<comment type="caution">
    <text evidence="2">The sequence shown here is derived from an EMBL/GenBank/DDBJ whole genome shotgun (WGS) entry which is preliminary data.</text>
</comment>
<dbReference type="EMBL" id="JAMKFB020000069">
    <property type="protein sequence ID" value="KAL0153862.1"/>
    <property type="molecule type" value="Genomic_DNA"/>
</dbReference>